<proteinExistence type="predicted"/>
<accession>A0A0Q3WX97</accession>
<dbReference type="AlphaFoldDB" id="A0A0Q3WX97"/>
<keyword evidence="1" id="KW-1133">Transmembrane helix</keyword>
<name>A0A0Q3WX97_9BACI</name>
<reference evidence="2 3" key="1">
    <citation type="submission" date="2015-09" db="EMBL/GenBank/DDBJ databases">
        <title>Genome sequencing project for genomic taxonomy and phylogenomics of Bacillus-like bacteria.</title>
        <authorList>
            <person name="Liu B."/>
            <person name="Wang J."/>
            <person name="Zhu Y."/>
            <person name="Liu G."/>
            <person name="Chen Q."/>
            <person name="Chen Z."/>
            <person name="Lan J."/>
            <person name="Che J."/>
            <person name="Ge C."/>
            <person name="Shi H."/>
            <person name="Pan Z."/>
            <person name="Liu X."/>
        </authorList>
    </citation>
    <scope>NUCLEOTIDE SEQUENCE [LARGE SCALE GENOMIC DNA]</scope>
    <source>
        <strain evidence="2 3">LMG 18435</strain>
    </source>
</reference>
<keyword evidence="3" id="KW-1185">Reference proteome</keyword>
<evidence type="ECO:0000313" key="2">
    <source>
        <dbReference type="EMBL" id="KQL54083.1"/>
    </source>
</evidence>
<comment type="caution">
    <text evidence="2">The sequence shown here is derived from an EMBL/GenBank/DDBJ whole genome shotgun (WGS) entry which is preliminary data.</text>
</comment>
<keyword evidence="1" id="KW-0472">Membrane</keyword>
<sequence>MKLDFKKKKIQLKYKEQFQNKQTKKHSKEILITVCLMVILLLMYILFKDKLFQHSPLRIMRKIS</sequence>
<feature type="transmembrane region" description="Helical" evidence="1">
    <location>
        <begin position="30"/>
        <end position="47"/>
    </location>
</feature>
<evidence type="ECO:0000256" key="1">
    <source>
        <dbReference type="SAM" id="Phobius"/>
    </source>
</evidence>
<dbReference type="Proteomes" id="UP000051888">
    <property type="component" value="Unassembled WGS sequence"/>
</dbReference>
<evidence type="ECO:0000313" key="3">
    <source>
        <dbReference type="Proteomes" id="UP000051888"/>
    </source>
</evidence>
<organism evidence="2 3">
    <name type="scientific">Heyndrickxia shackletonii</name>
    <dbReference type="NCBI Taxonomy" id="157838"/>
    <lineage>
        <taxon>Bacteria</taxon>
        <taxon>Bacillati</taxon>
        <taxon>Bacillota</taxon>
        <taxon>Bacilli</taxon>
        <taxon>Bacillales</taxon>
        <taxon>Bacillaceae</taxon>
        <taxon>Heyndrickxia</taxon>
    </lineage>
</organism>
<keyword evidence="1" id="KW-0812">Transmembrane</keyword>
<dbReference type="EMBL" id="LJJC01000004">
    <property type="protein sequence ID" value="KQL54083.1"/>
    <property type="molecule type" value="Genomic_DNA"/>
</dbReference>
<dbReference type="PATRIC" id="fig|157838.3.peg.2563"/>
<protein>
    <submittedName>
        <fullName evidence="2">Uncharacterized protein</fullName>
    </submittedName>
</protein>
<gene>
    <name evidence="2" type="ORF">AN964_11645</name>
</gene>